<feature type="chain" id="PRO_5018539388" evidence="1">
    <location>
        <begin position="27"/>
        <end position="385"/>
    </location>
</feature>
<dbReference type="Pfam" id="PF12099">
    <property type="entry name" value="DUF3575"/>
    <property type="match status" value="1"/>
</dbReference>
<evidence type="ECO:0000313" key="3">
    <source>
        <dbReference type="Proteomes" id="UP000274578"/>
    </source>
</evidence>
<gene>
    <name evidence="2" type="ORF">NCTC13071_02487</name>
</gene>
<reference evidence="2 3" key="1">
    <citation type="submission" date="2018-12" db="EMBL/GenBank/DDBJ databases">
        <authorList>
            <consortium name="Pathogen Informatics"/>
        </authorList>
    </citation>
    <scope>NUCLEOTIDE SEQUENCE [LARGE SCALE GENOMIC DNA]</scope>
    <source>
        <strain evidence="2 3">NCTC13071</strain>
    </source>
</reference>
<dbReference type="InterPro" id="IPR021958">
    <property type="entry name" value="DUF3575"/>
</dbReference>
<dbReference type="EMBL" id="LR134384">
    <property type="protein sequence ID" value="VEH16462.1"/>
    <property type="molecule type" value="Genomic_DNA"/>
</dbReference>
<proteinExistence type="predicted"/>
<accession>A0A3S4VBB2</accession>
<dbReference type="AlphaFoldDB" id="A0A3S4VBB2"/>
<protein>
    <submittedName>
        <fullName evidence="2">Protein of uncharacterized function (DUF3575)</fullName>
    </submittedName>
</protein>
<feature type="signal peptide" evidence="1">
    <location>
        <begin position="1"/>
        <end position="26"/>
    </location>
</feature>
<dbReference type="Proteomes" id="UP000274578">
    <property type="component" value="Chromosome 1"/>
</dbReference>
<name>A0A3S4VBB2_9BACT</name>
<dbReference type="RefSeq" id="WP_018920508.1">
    <property type="nucleotide sequence ID" value="NZ_LR134384.1"/>
</dbReference>
<sequence>MNHSKVCRWAFCLLFVQLFFVAPTDAQQLYYNKVDTLTLGQRFNIRTNTVDWLAMTPNVGAEFTLGNKNWSKWTIGLQGRLNWKEQSKETPYHVYDLYDGRLQLRKYWHGKKPKDVFYWGVYVGANAFDIKLKATGRRGSSFFGGLSFGYVRQLYAYMNGSCLDLDLGVNAGLVFAKYKEYERVRNGNRYEYTTTKPEDGYKLTFSPLVYAASTDVLRASLIYHFGPKVANKYKKRILVDNDYRIALATAKLRGDSINEANKVADKMRRDSLEKVNYEKRFEQQRMENEKRYMEDSLKAVRTAGEQGGQTLKVDSKPEQKTVKTADSIVSVNMLKLVKEPMINRRKQMAMLRLQENSLYKGVTLVTFSDLLLPKQQRYGKGTKYA</sequence>
<dbReference type="KEGG" id="poc:NCTC13071_02487"/>
<organism evidence="2 3">
    <name type="scientific">Segatella oris</name>
    <dbReference type="NCBI Taxonomy" id="28135"/>
    <lineage>
        <taxon>Bacteria</taxon>
        <taxon>Pseudomonadati</taxon>
        <taxon>Bacteroidota</taxon>
        <taxon>Bacteroidia</taxon>
        <taxon>Bacteroidales</taxon>
        <taxon>Prevotellaceae</taxon>
        <taxon>Segatella</taxon>
    </lineage>
</organism>
<keyword evidence="1" id="KW-0732">Signal</keyword>
<evidence type="ECO:0000313" key="2">
    <source>
        <dbReference type="EMBL" id="VEH16462.1"/>
    </source>
</evidence>
<evidence type="ECO:0000256" key="1">
    <source>
        <dbReference type="SAM" id="SignalP"/>
    </source>
</evidence>
<dbReference type="GeneID" id="85013223"/>